<evidence type="ECO:0000313" key="2">
    <source>
        <dbReference type="EMBL" id="SDG10635.1"/>
    </source>
</evidence>
<evidence type="ECO:0000259" key="1">
    <source>
        <dbReference type="Pfam" id="PF03625"/>
    </source>
</evidence>
<dbReference type="CDD" id="cd14797">
    <property type="entry name" value="DUF302"/>
    <property type="match status" value="1"/>
</dbReference>
<evidence type="ECO:0000313" key="3">
    <source>
        <dbReference type="Proteomes" id="UP000199259"/>
    </source>
</evidence>
<dbReference type="AlphaFoldDB" id="A0A7Z7B071"/>
<name>A0A7Z7B071_9EURY</name>
<dbReference type="EMBL" id="FNCA01000007">
    <property type="protein sequence ID" value="SDG10635.1"/>
    <property type="molecule type" value="Genomic_DNA"/>
</dbReference>
<proteinExistence type="predicted"/>
<dbReference type="Proteomes" id="UP000199259">
    <property type="component" value="Unassembled WGS sequence"/>
</dbReference>
<dbReference type="PANTHER" id="PTHR38342:SF1">
    <property type="entry name" value="SLR5037 PROTEIN"/>
    <property type="match status" value="1"/>
</dbReference>
<dbReference type="OrthoDB" id="2559at2157"/>
<protein>
    <submittedName>
        <fullName evidence="2">Uncharacterized conserved protein, DUF302 family</fullName>
    </submittedName>
</protein>
<dbReference type="InterPro" id="IPR005180">
    <property type="entry name" value="DUF302"/>
</dbReference>
<keyword evidence="3" id="KW-1185">Reference proteome</keyword>
<dbReference type="SUPFAM" id="SSF103247">
    <property type="entry name" value="TT1751-like"/>
    <property type="match status" value="1"/>
</dbReference>
<dbReference type="Gene3D" id="3.30.310.70">
    <property type="entry name" value="TT1751-like domain"/>
    <property type="match status" value="1"/>
</dbReference>
<dbReference type="InterPro" id="IPR035923">
    <property type="entry name" value="TT1751-like_sf"/>
</dbReference>
<dbReference type="PIRSF" id="PIRSF021774">
    <property type="entry name" value="UCP021774"/>
    <property type="match status" value="1"/>
</dbReference>
<sequence>MGRDPQEYSYKYICFDIFVGSDILYDITTRTNLGYNEAIAKVKEELTKEGFGVLTEIDVKSTLKKKLDYDFTDYIILGACNPPFAKKALEGEMNIGLLLPCNVIVYVDGDETVVSAIDPKEMLKIAGNKDFLTIADEIKERLERVISNM</sequence>
<dbReference type="Pfam" id="PF03625">
    <property type="entry name" value="DUF302"/>
    <property type="match status" value="1"/>
</dbReference>
<gene>
    <name evidence="2" type="ORF">SAMN04488589_2170</name>
</gene>
<reference evidence="2 3" key="1">
    <citation type="submission" date="2016-10" db="EMBL/GenBank/DDBJ databases">
        <authorList>
            <person name="Varghese N."/>
            <person name="Submissions S."/>
        </authorList>
    </citation>
    <scope>NUCLEOTIDE SEQUENCE [LARGE SCALE GENOMIC DNA]</scope>
    <source>
        <strain evidence="2 3">PL 12/M</strain>
    </source>
</reference>
<comment type="caution">
    <text evidence="2">The sequence shown here is derived from an EMBL/GenBank/DDBJ whole genome shotgun (WGS) entry which is preliminary data.</text>
</comment>
<dbReference type="PANTHER" id="PTHR38342">
    <property type="entry name" value="SLR5037 PROTEIN"/>
    <property type="match status" value="1"/>
</dbReference>
<accession>A0A7Z7B071</accession>
<dbReference type="InterPro" id="IPR016796">
    <property type="entry name" value="UCP021774"/>
</dbReference>
<organism evidence="2 3">
    <name type="scientific">Methanolobus vulcani</name>
    <dbReference type="NCBI Taxonomy" id="38026"/>
    <lineage>
        <taxon>Archaea</taxon>
        <taxon>Methanobacteriati</taxon>
        <taxon>Methanobacteriota</taxon>
        <taxon>Stenosarchaea group</taxon>
        <taxon>Methanomicrobia</taxon>
        <taxon>Methanosarcinales</taxon>
        <taxon>Methanosarcinaceae</taxon>
        <taxon>Methanolobus</taxon>
    </lineage>
</organism>
<feature type="domain" description="DUF302" evidence="1">
    <location>
        <begin position="57"/>
        <end position="119"/>
    </location>
</feature>